<proteinExistence type="predicted"/>
<organism evidence="1">
    <name type="scientific">Sinorhizobium medicae</name>
    <dbReference type="NCBI Taxonomy" id="110321"/>
    <lineage>
        <taxon>Bacteria</taxon>
        <taxon>Pseudomonadati</taxon>
        <taxon>Pseudomonadota</taxon>
        <taxon>Alphaproteobacteria</taxon>
        <taxon>Hyphomicrobiales</taxon>
        <taxon>Rhizobiaceae</taxon>
        <taxon>Sinorhizobium/Ensifer group</taxon>
        <taxon>Sinorhizobium</taxon>
    </lineage>
</organism>
<reference evidence="1" key="1">
    <citation type="journal article" date="2013" name="Genome Biol.">
        <title>Comparative genomics of the core and accessory genomes of 48 Sinorhizobium strains comprising five genospecies.</title>
        <authorList>
            <person name="Sugawara M."/>
            <person name="Epstein B."/>
            <person name="Badgley B.D."/>
            <person name="Unno T."/>
            <person name="Xu L."/>
            <person name="Reese J."/>
            <person name="Gyaneshwar P."/>
            <person name="Denny R."/>
            <person name="Mudge J."/>
            <person name="Bharti A.K."/>
            <person name="Farmer A.D."/>
            <person name="May G.D."/>
            <person name="Woodward J.E."/>
            <person name="Medigue C."/>
            <person name="Vallenet D."/>
            <person name="Lajus A."/>
            <person name="Rouy Z."/>
            <person name="Martinez-Vaz B."/>
            <person name="Tiffin P."/>
            <person name="Young N.D."/>
            <person name="Sadowsky M.J."/>
        </authorList>
    </citation>
    <scope>NUCLEOTIDE SEQUENCE</scope>
    <source>
        <strain evidence="1">M1</strain>
    </source>
</reference>
<comment type="caution">
    <text evidence="1">The sequence shown here is derived from an EMBL/GenBank/DDBJ whole genome shotgun (WGS) entry which is preliminary data.</text>
</comment>
<protein>
    <submittedName>
        <fullName evidence="1">Uncharacterized protein</fullName>
    </submittedName>
</protein>
<dbReference type="RefSeq" id="WP_153414252.1">
    <property type="nucleotide sequence ID" value="NZ_WISB01000205.1"/>
</dbReference>
<name>A0A6G1WUW0_9HYPH</name>
<sequence length="47" mass="5335">MSLKKVLCRLGMHKFISMPVKCITLANQRNVIVCASVCQFCGYRDDI</sequence>
<evidence type="ECO:0000313" key="1">
    <source>
        <dbReference type="EMBL" id="MQW73461.1"/>
    </source>
</evidence>
<dbReference type="EMBL" id="WISB01000205">
    <property type="protein sequence ID" value="MQW73461.1"/>
    <property type="molecule type" value="Genomic_DNA"/>
</dbReference>
<accession>A0A6G1WUW0</accession>
<dbReference type="AlphaFoldDB" id="A0A6G1WUW0"/>
<gene>
    <name evidence="1" type="ORF">GHJ91_31525</name>
</gene>